<keyword evidence="5" id="KW-1185">Reference proteome</keyword>
<feature type="signal peptide" evidence="2">
    <location>
        <begin position="1"/>
        <end position="32"/>
    </location>
</feature>
<dbReference type="PROSITE" id="PS51257">
    <property type="entry name" value="PROKAR_LIPOPROTEIN"/>
    <property type="match status" value="1"/>
</dbReference>
<dbReference type="Gene3D" id="2.20.200.10">
    <property type="entry name" value="Outer membrane efflux proteins (OEP)"/>
    <property type="match status" value="1"/>
</dbReference>
<comment type="similarity">
    <text evidence="1 2">Belongs to the outer membrane factor (OMF) (TC 1.B.17) family.</text>
</comment>
<evidence type="ECO:0000256" key="1">
    <source>
        <dbReference type="ARBA" id="ARBA00007613"/>
    </source>
</evidence>
<dbReference type="PANTHER" id="PTHR30203">
    <property type="entry name" value="OUTER MEMBRANE CATION EFFLUX PROTEIN"/>
    <property type="match status" value="1"/>
</dbReference>
<dbReference type="EMBL" id="BJCL01000024">
    <property type="protein sequence ID" value="GCL66041.1"/>
    <property type="molecule type" value="Genomic_DNA"/>
</dbReference>
<keyword evidence="2" id="KW-0449">Lipoprotein</keyword>
<evidence type="ECO:0000313" key="4">
    <source>
        <dbReference type="EMBL" id="GCL66041.1"/>
    </source>
</evidence>
<comment type="caution">
    <text evidence="4">The sequence shown here is derived from an EMBL/GenBank/DDBJ whole genome shotgun (WGS) entry which is preliminary data.</text>
</comment>
<keyword evidence="2" id="KW-0732">Signal</keyword>
<dbReference type="NCBIfam" id="TIGR01845">
    <property type="entry name" value="outer_NodT"/>
    <property type="match status" value="1"/>
</dbReference>
<keyword evidence="2" id="KW-0564">Palmitate</keyword>
<dbReference type="Gene3D" id="1.20.1600.10">
    <property type="entry name" value="Outer membrane efflux proteins (OEP)"/>
    <property type="match status" value="1"/>
</dbReference>
<sequence>MSRALMSSPRPRLARWPAALAAGLLLAGCATAPDWKAPPADQALAQAAVPTRLPAAAGAADVAPALPWEQVVTSPRLRGWVTQALAHNRDLRVAAANVQRARAQLSATDANRLPTVGAGLNASRSPDSKGEQANTLTAGVQLASWELDLFGRLANLSEAAFAQWLATSQAQRATELSVVAAVLQASLALQADDELLALARQTLASREQTLKLVQLRESAGAASQLELQAQLGLVAQARATLAQLERQQAQDTNALALLLGGPVQAAPAAAGTALAGDAWLAEVPAGLSSAVLLRRPDVMQAESALRAADANIAAARAAFLPSISLTGQAGQVSPQLSGLFQGGNFAYTAAANLALTVFDGGRRQANLESAQAARVAAQAQYERAIQAAFRETADALAGGATWRNQREALELQRSAARETARLTTLRAEQGAASTLELLEAQRSLFAAEQAVLQARLGELNNRVALFKALAG</sequence>
<dbReference type="Pfam" id="PF02321">
    <property type="entry name" value="OEP"/>
    <property type="match status" value="2"/>
</dbReference>
<dbReference type="Proteomes" id="UP000301751">
    <property type="component" value="Unassembled WGS sequence"/>
</dbReference>
<keyword evidence="2" id="KW-1134">Transmembrane beta strand</keyword>
<accession>A0A480AXK4</accession>
<dbReference type="GO" id="GO:0005886">
    <property type="term" value="C:plasma membrane"/>
    <property type="evidence" value="ECO:0007669"/>
    <property type="project" value="UniProtKB-SubCell"/>
</dbReference>
<dbReference type="InterPro" id="IPR010131">
    <property type="entry name" value="MdtP/NodT-like"/>
</dbReference>
<dbReference type="InterPro" id="IPR003423">
    <property type="entry name" value="OMP_efflux"/>
</dbReference>
<dbReference type="PANTHER" id="PTHR30203:SF32">
    <property type="entry name" value="CATION EFFLUX SYSTEM PROTEIN CUSC"/>
    <property type="match status" value="1"/>
</dbReference>
<feature type="coiled-coil region" evidence="3">
    <location>
        <begin position="227"/>
        <end position="254"/>
    </location>
</feature>
<dbReference type="GO" id="GO:0015562">
    <property type="term" value="F:efflux transmembrane transporter activity"/>
    <property type="evidence" value="ECO:0007669"/>
    <property type="project" value="InterPro"/>
</dbReference>
<keyword evidence="3" id="KW-0175">Coiled coil</keyword>
<feature type="chain" id="PRO_5019619256" evidence="2">
    <location>
        <begin position="33"/>
        <end position="471"/>
    </location>
</feature>
<dbReference type="AlphaFoldDB" id="A0A480AXK4"/>
<evidence type="ECO:0000256" key="3">
    <source>
        <dbReference type="SAM" id="Coils"/>
    </source>
</evidence>
<evidence type="ECO:0000256" key="2">
    <source>
        <dbReference type="RuleBase" id="RU362097"/>
    </source>
</evidence>
<proteinExistence type="inferred from homology"/>
<organism evidence="4 5">
    <name type="scientific">Pseudaquabacterium pictum</name>
    <dbReference type="NCBI Taxonomy" id="2315236"/>
    <lineage>
        <taxon>Bacteria</taxon>
        <taxon>Pseudomonadati</taxon>
        <taxon>Pseudomonadota</taxon>
        <taxon>Betaproteobacteria</taxon>
        <taxon>Burkholderiales</taxon>
        <taxon>Sphaerotilaceae</taxon>
        <taxon>Pseudaquabacterium</taxon>
    </lineage>
</organism>
<reference evidence="5" key="1">
    <citation type="submission" date="2019-03" db="EMBL/GenBank/DDBJ databases">
        <title>Aquabacterium pictum sp.nov., the first bacteriochlorophyll a-containing freshwater bacterium in the genus Aquabacterium of the class Betaproteobacteria.</title>
        <authorList>
            <person name="Hirose S."/>
            <person name="Tank M."/>
            <person name="Hara E."/>
            <person name="Tamaki H."/>
            <person name="Takaichi S."/>
            <person name="Haruta S."/>
            <person name="Hanada S."/>
        </authorList>
    </citation>
    <scope>NUCLEOTIDE SEQUENCE [LARGE SCALE GENOMIC DNA]</scope>
    <source>
        <strain evidence="5">W35</strain>
    </source>
</reference>
<dbReference type="RefSeq" id="WP_228027313.1">
    <property type="nucleotide sequence ID" value="NZ_BJCL01000024.1"/>
</dbReference>
<protein>
    <submittedName>
        <fullName evidence="4">Multidrug transporter</fullName>
    </submittedName>
</protein>
<keyword evidence="2" id="KW-0472">Membrane</keyword>
<gene>
    <name evidence="4" type="ORF">AQPW35_51220</name>
</gene>
<dbReference type="SUPFAM" id="SSF56954">
    <property type="entry name" value="Outer membrane efflux proteins (OEP)"/>
    <property type="match status" value="1"/>
</dbReference>
<comment type="subcellular location">
    <subcellularLocation>
        <location evidence="2">Cell membrane</location>
        <topology evidence="2">Lipid-anchor</topology>
    </subcellularLocation>
</comment>
<name>A0A480AXK4_9BURK</name>
<keyword evidence="2" id="KW-0812">Transmembrane</keyword>
<evidence type="ECO:0000313" key="5">
    <source>
        <dbReference type="Proteomes" id="UP000301751"/>
    </source>
</evidence>